<feature type="compositionally biased region" description="Polar residues" evidence="5">
    <location>
        <begin position="1361"/>
        <end position="1371"/>
    </location>
</feature>
<feature type="region of interest" description="Disordered" evidence="5">
    <location>
        <begin position="1503"/>
        <end position="1586"/>
    </location>
</feature>
<dbReference type="InterPro" id="IPR038765">
    <property type="entry name" value="Papain-like_cys_pep_sf"/>
</dbReference>
<comment type="similarity">
    <text evidence="1">Belongs to the peptidase C48 family.</text>
</comment>
<evidence type="ECO:0000313" key="7">
    <source>
        <dbReference type="EMBL" id="KAE8255034.1"/>
    </source>
</evidence>
<feature type="region of interest" description="Disordered" evidence="5">
    <location>
        <begin position="1721"/>
        <end position="1764"/>
    </location>
</feature>
<sequence>MPKKRARQASTASKAATLADDDRKSIIHNRSEDEADGGEEAIGGRQPRKGLISRFTSFLAPKPKKRKTSHPEIPIASSSTSAAGASSSSPRTRSNNDDNISRTDSAALLALVQNQNTPFRRAINAVIPTDPSQLADSPFPGVAAAARLFQQPGSADEAGPSSARTNQPEEMAVDEPESSSKTALADEILAAAATPHRRRQRSRIIAHSALASPTSASEKVEDSEPEADDQDEEVRLNEASFSFDSLSHPPSELAMGTPTKRLRSGNMAMAPEDSSHIYYSGHHSSAVAEGSRRRARSRSAGPSKGKRRGSSVGRHLADEVLTGQHEGKDTEEAEEDLKDTVSKNTEAARDDEAQEENEEEKEEHAQEEEEEPEVASMPSPPLTRLAKRIAVEEASQEDSPSGIRRSARLAGEEVEPLTLSDAETSQHQDKGKEEDSNEAEDSVPTPEREVEEEPSPSPSKPSSQMQSALSTSPDVLSPTNEMVLLRGHTRPKRVYGHGRKIGIGSADARVRSTIRTRRSQTVEADESGSKGEVDNAEEDAVEEEEGLVPSSSMRKDEHVSGYGRKIGVNSADARTRSTMRTRRSQTVEAEIAADESESRVEVGNAEEDAGEEEEEEEAVLVPSSSVLKDEHVSEEEEERDDEDQAEVSALALSPSKPKLVTSIAESGSSPVSSPQRSKSAKKNAKRKAKARQKSANLAEGELEALPSSELAVEKEIGGIGSENKLWMGLSSSPQIAGSSDAAHEASPSLAEEHPQISAVALRKSARMAKATPKSKGKGKGKGKAKQLEAEPVSDAEMGEGADEGARPAPISKKLGTGTGEVADVKAEGKESSLGTSAFAIQLPAAPTTELVAKDEPLEEEEELQIALPVLEEPEPVLARADEQEVSYPRLGPALLARSSPPVQEEAEQESTSASKQISISPEPESVQSPINENIPEPWPMQHPFVVDGSDSMLPPGSTSARQAEADAFVAEAANGGGIPAGLPVYDTTEDQISALESVAVPTRDVVERGPVAVVPEEDGEDVLVPGLGGDGVDLSLGTEERIRFDGGEVISLDQAEPEPVPASASAGGEGLEEGVQEPRLSQAETLVNAFSPLESTPPIPSTQLAEQQQEKPVQVPSTIEESTSTAKLDGRDEVVPPSSSATSTTSEEDELGSRASAIRQRKLRAERNQKQREEDDEGLSAETEAAGPGLIESPAVEDGPSAAQQTEQDVGEGAFEEGRLTAIAGTQDGPVLTDEDVAIILEAAAAEHPSEIAVVEDAQVATEDQAVVDDEEQARQADLLMENVFEFPGQENDNELAIAPQAAELQEGERNLVQTAEEDGPVFEMEQVPSQTVTIDASALSNPIIRVPELNLPTGNADLIGSSSSSQNQIPAKNKGKSRALESEQRSMYEPLQIFDDSMAVDEHPVDRDGLQQQQEQGPSAAPGGAVIAADEDAEDQIIVPTIDYRNLYPSLPALNGRMATNSPLGDEEKENYTLARSSPRSGKVGSVTIDGQEVIDMTGVTDEEGEEGEGYEKGGVRVRTGQDGTASHSNRMTTPPTSHRPAGTSNGPLTPRSRMMLALSPGASPGPGHDGHSQVGDHPYPPQQPRSSFVFGRIGTSQTALEDAQRDAEMRERVSRGEFLPLDRKKARASSRAQRIAYAVSGLPEEEEEVEEEYMHEAHHRVRDSAQYEANLLFEPPRTALGAQPWSYISAPSGALTLNYNSPSRPLHFDTDYTVYPESSFGGSASRPTNGKRRAGRNSVGSEVGNTTRGSAGGRGARKSGAMVGRASGIGSILPMGHDDYKHRIAAKREQQLLKLMAKHYEAMRREDSKLKKDDFMGLLRKGYNQMKAQDTSPTKKQSVKSDEHYMEEFMKELRLRAQVAQSQRIPIPAHRLKHYEKLRKDQKRRTIRALGVLGRPPLPAALTPEQKEVVEQLFRMTGTIKQFTGGSVADRDLACLKPGLWLNDESINMYGLLIIRRSEKAIAERARLEKEGKNDPRTNEEARKWHSFWNAHVFNSLFFVNLSKQGHEGVKRWTKRKGINLFTKDIVLIPVNCGNMHWTCGAINFRKKRIEYYDSMPGGRPFHNFFDNVRLYLRDEHKATYNSKEMDLSGWEDYLARDNPHQHNGYDCGVFTSQTIEQLSRRNGRTPYPSKPPYVLNPPVSGEGSDDGDEDDEDDDDEEELWNFSQENMPYLRRRMVYELGRAELLD</sequence>
<keyword evidence="2" id="KW-0645">Protease</keyword>
<feature type="compositionally biased region" description="Basic and acidic residues" evidence="5">
    <location>
        <begin position="424"/>
        <end position="434"/>
    </location>
</feature>
<evidence type="ECO:0000313" key="8">
    <source>
        <dbReference type="Proteomes" id="UP000077521"/>
    </source>
</evidence>
<feature type="compositionally biased region" description="Basic and acidic residues" evidence="5">
    <location>
        <begin position="20"/>
        <end position="32"/>
    </location>
</feature>
<keyword evidence="8" id="KW-1185">Reference proteome</keyword>
<evidence type="ECO:0000256" key="3">
    <source>
        <dbReference type="ARBA" id="ARBA00022801"/>
    </source>
</evidence>
<gene>
    <name evidence="7" type="ORF">A4X13_0g3192</name>
</gene>
<dbReference type="GO" id="GO:0016929">
    <property type="term" value="F:deSUMOylase activity"/>
    <property type="evidence" value="ECO:0007669"/>
    <property type="project" value="TreeGrafter"/>
</dbReference>
<feature type="region of interest" description="Disordered" evidence="5">
    <location>
        <begin position="729"/>
        <end position="831"/>
    </location>
</feature>
<feature type="compositionally biased region" description="Acidic residues" evidence="5">
    <location>
        <begin position="352"/>
        <end position="373"/>
    </location>
</feature>
<evidence type="ECO:0000256" key="5">
    <source>
        <dbReference type="SAM" id="MobiDB-lite"/>
    </source>
</evidence>
<feature type="compositionally biased region" description="Low complexity" evidence="5">
    <location>
        <begin position="73"/>
        <end position="93"/>
    </location>
</feature>
<dbReference type="GO" id="GO:0016926">
    <property type="term" value="P:protein desumoylation"/>
    <property type="evidence" value="ECO:0007669"/>
    <property type="project" value="TreeGrafter"/>
</dbReference>
<keyword evidence="3" id="KW-0378">Hydrolase</keyword>
<dbReference type="Pfam" id="PF02902">
    <property type="entry name" value="Peptidase_C48"/>
    <property type="match status" value="1"/>
</dbReference>
<feature type="compositionally biased region" description="Acidic residues" evidence="5">
    <location>
        <begin position="604"/>
        <end position="618"/>
    </location>
</feature>
<feature type="compositionally biased region" description="Acidic residues" evidence="5">
    <location>
        <begin position="2146"/>
        <end position="2163"/>
    </location>
</feature>
<feature type="region of interest" description="Disordered" evidence="5">
    <location>
        <begin position="1049"/>
        <end position="1076"/>
    </location>
</feature>
<reference evidence="7" key="1">
    <citation type="submission" date="2016-04" db="EMBL/GenBank/DDBJ databases">
        <authorList>
            <person name="Nguyen H.D."/>
            <person name="Samba Siva P."/>
            <person name="Cullis J."/>
            <person name="Levesque C.A."/>
            <person name="Hambleton S."/>
        </authorList>
    </citation>
    <scope>NUCLEOTIDE SEQUENCE</scope>
    <source>
        <strain evidence="7">DAOMC 236416</strain>
    </source>
</reference>
<accession>A0A177THG6</accession>
<feature type="region of interest" description="Disordered" evidence="5">
    <location>
        <begin position="879"/>
        <end position="943"/>
    </location>
</feature>
<feature type="compositionally biased region" description="Acidic residues" evidence="5">
    <location>
        <begin position="534"/>
        <end position="546"/>
    </location>
</feature>
<comment type="caution">
    <text evidence="7">The sequence shown here is derived from an EMBL/GenBank/DDBJ whole genome shotgun (WGS) entry which is preliminary data.</text>
</comment>
<evidence type="ECO:0000259" key="6">
    <source>
        <dbReference type="PROSITE" id="PS50600"/>
    </source>
</evidence>
<reference evidence="7" key="2">
    <citation type="journal article" date="2019" name="IMA Fungus">
        <title>Genome sequencing and comparison of five Tilletia species to identify candidate genes for the detection of regulated species infecting wheat.</title>
        <authorList>
            <person name="Nguyen H.D.T."/>
            <person name="Sultana T."/>
            <person name="Kesanakurti P."/>
            <person name="Hambleton S."/>
        </authorList>
    </citation>
    <scope>NUCLEOTIDE SEQUENCE</scope>
    <source>
        <strain evidence="7">DAOMC 236416</strain>
    </source>
</reference>
<name>A0A177THG6_9BASI</name>
<feature type="compositionally biased region" description="Basic residues" evidence="5">
    <location>
        <begin position="772"/>
        <end position="784"/>
    </location>
</feature>
<evidence type="ECO:0000256" key="1">
    <source>
        <dbReference type="ARBA" id="ARBA00005234"/>
    </source>
</evidence>
<feature type="region of interest" description="Disordered" evidence="5">
    <location>
        <begin position="1358"/>
        <end position="1385"/>
    </location>
</feature>
<dbReference type="SUPFAM" id="SSF54001">
    <property type="entry name" value="Cysteine proteinases"/>
    <property type="match status" value="1"/>
</dbReference>
<dbReference type="EMBL" id="LWDF02000172">
    <property type="protein sequence ID" value="KAE8255034.1"/>
    <property type="molecule type" value="Genomic_DNA"/>
</dbReference>
<protein>
    <recommendedName>
        <fullName evidence="6">Ubiquitin-like protease family profile domain-containing protein</fullName>
    </recommendedName>
</protein>
<feature type="compositionally biased region" description="Basic residues" evidence="5">
    <location>
        <begin position="195"/>
        <end position="204"/>
    </location>
</feature>
<dbReference type="Gene3D" id="3.40.395.10">
    <property type="entry name" value="Adenoviral Proteinase, Chain A"/>
    <property type="match status" value="1"/>
</dbReference>
<dbReference type="GO" id="GO:0005634">
    <property type="term" value="C:nucleus"/>
    <property type="evidence" value="ECO:0007669"/>
    <property type="project" value="TreeGrafter"/>
</dbReference>
<evidence type="ECO:0000256" key="2">
    <source>
        <dbReference type="ARBA" id="ARBA00022670"/>
    </source>
</evidence>
<feature type="compositionally biased region" description="Basic and acidic residues" evidence="5">
    <location>
        <begin position="1163"/>
        <end position="1173"/>
    </location>
</feature>
<feature type="region of interest" description="Disordered" evidence="5">
    <location>
        <begin position="148"/>
        <end position="701"/>
    </location>
</feature>
<feature type="compositionally biased region" description="Acidic residues" evidence="5">
    <location>
        <begin position="221"/>
        <end position="232"/>
    </location>
</feature>
<feature type="compositionally biased region" description="Polar residues" evidence="5">
    <location>
        <begin position="1523"/>
        <end position="1549"/>
    </location>
</feature>
<dbReference type="PANTHER" id="PTHR12606">
    <property type="entry name" value="SENTRIN/SUMO-SPECIFIC PROTEASE"/>
    <property type="match status" value="1"/>
</dbReference>
<proteinExistence type="inferred from homology"/>
<feature type="compositionally biased region" description="Polar residues" evidence="5">
    <location>
        <begin position="464"/>
        <end position="480"/>
    </location>
</feature>
<feature type="compositionally biased region" description="Polar residues" evidence="5">
    <location>
        <begin position="1101"/>
        <end position="1126"/>
    </location>
</feature>
<feature type="region of interest" description="Disordered" evidence="5">
    <location>
        <begin position="2122"/>
        <end position="2167"/>
    </location>
</feature>
<organism evidence="7 8">
    <name type="scientific">Tilletia indica</name>
    <dbReference type="NCBI Taxonomy" id="43049"/>
    <lineage>
        <taxon>Eukaryota</taxon>
        <taxon>Fungi</taxon>
        <taxon>Dikarya</taxon>
        <taxon>Basidiomycota</taxon>
        <taxon>Ustilaginomycotina</taxon>
        <taxon>Exobasidiomycetes</taxon>
        <taxon>Tilletiales</taxon>
        <taxon>Tilletiaceae</taxon>
        <taxon>Tilletia</taxon>
    </lineage>
</organism>
<dbReference type="PANTHER" id="PTHR12606:SF141">
    <property type="entry name" value="GH15225P-RELATED"/>
    <property type="match status" value="1"/>
</dbReference>
<feature type="region of interest" description="Disordered" evidence="5">
    <location>
        <begin position="1406"/>
        <end position="1425"/>
    </location>
</feature>
<feature type="compositionally biased region" description="Low complexity" evidence="5">
    <location>
        <begin position="662"/>
        <end position="677"/>
    </location>
</feature>
<feature type="compositionally biased region" description="Basic residues" evidence="5">
    <location>
        <begin position="678"/>
        <end position="692"/>
    </location>
</feature>
<feature type="compositionally biased region" description="Acidic residues" evidence="5">
    <location>
        <begin position="632"/>
        <end position="645"/>
    </location>
</feature>
<feature type="compositionally biased region" description="Polar residues" evidence="5">
    <location>
        <begin position="915"/>
        <end position="931"/>
    </location>
</feature>
<feature type="compositionally biased region" description="Low complexity" evidence="5">
    <location>
        <begin position="276"/>
        <end position="289"/>
    </location>
</feature>
<dbReference type="PROSITE" id="PS50600">
    <property type="entry name" value="ULP_PROTEASE"/>
    <property type="match status" value="1"/>
</dbReference>
<feature type="domain" description="Ubiquitin-like protease family profile" evidence="6">
    <location>
        <begin position="1928"/>
        <end position="2121"/>
    </location>
</feature>
<keyword evidence="4" id="KW-0788">Thiol protease</keyword>
<dbReference type="Proteomes" id="UP000077521">
    <property type="component" value="Unassembled WGS sequence"/>
</dbReference>
<feature type="compositionally biased region" description="Basic and acidic residues" evidence="5">
    <location>
        <begin position="338"/>
        <end position="351"/>
    </location>
</feature>
<feature type="compositionally biased region" description="Low complexity" evidence="5">
    <location>
        <begin position="183"/>
        <end position="193"/>
    </location>
</feature>
<feature type="region of interest" description="Disordered" evidence="5">
    <location>
        <begin position="1"/>
        <end position="101"/>
    </location>
</feature>
<dbReference type="InterPro" id="IPR003653">
    <property type="entry name" value="Peptidase_C48_C"/>
</dbReference>
<feature type="compositionally biased region" description="Acidic residues" evidence="5">
    <location>
        <begin position="791"/>
        <end position="802"/>
    </location>
</feature>
<dbReference type="GO" id="GO:0006508">
    <property type="term" value="P:proteolysis"/>
    <property type="evidence" value="ECO:0007669"/>
    <property type="project" value="UniProtKB-KW"/>
</dbReference>
<evidence type="ECO:0000256" key="4">
    <source>
        <dbReference type="ARBA" id="ARBA00022807"/>
    </source>
</evidence>
<feature type="region of interest" description="Disordered" evidence="5">
    <location>
        <begin position="1091"/>
        <end position="1211"/>
    </location>
</feature>
<feature type="compositionally biased region" description="Polar residues" evidence="5">
    <location>
        <begin position="1740"/>
        <end position="1749"/>
    </location>
</feature>
<feature type="compositionally biased region" description="Basic residues" evidence="5">
    <location>
        <begin position="487"/>
        <end position="500"/>
    </location>
</feature>